<evidence type="ECO:0000256" key="1">
    <source>
        <dbReference type="SAM" id="MobiDB-lite"/>
    </source>
</evidence>
<dbReference type="Pfam" id="PF07498">
    <property type="entry name" value="Rho_N"/>
    <property type="match status" value="1"/>
</dbReference>
<dbReference type="RefSeq" id="WP_313718581.1">
    <property type="nucleotide sequence ID" value="NZ_CP134876.1"/>
</dbReference>
<proteinExistence type="predicted"/>
<dbReference type="EMBL" id="CP134876">
    <property type="protein sequence ID" value="WNM37045.1"/>
    <property type="molecule type" value="Genomic_DNA"/>
</dbReference>
<dbReference type="SMART" id="SM00959">
    <property type="entry name" value="Rho_N"/>
    <property type="match status" value="1"/>
</dbReference>
<evidence type="ECO:0000259" key="2">
    <source>
        <dbReference type="SMART" id="SM00959"/>
    </source>
</evidence>
<feature type="region of interest" description="Disordered" evidence="1">
    <location>
        <begin position="50"/>
        <end position="70"/>
    </location>
</feature>
<accession>A0ABY9ZQ08</accession>
<dbReference type="InterPro" id="IPR036280">
    <property type="entry name" value="Multihaem_cyt_sf"/>
</dbReference>
<reference evidence="3 4" key="1">
    <citation type="submission" date="2023-09" db="EMBL/GenBank/DDBJ databases">
        <title>Micromonospora halotolerans DSM 45598 genome sequence.</title>
        <authorList>
            <person name="Mo P."/>
        </authorList>
    </citation>
    <scope>NUCLEOTIDE SEQUENCE [LARGE SCALE GENOMIC DNA]</scope>
    <source>
        <strain evidence="3 4">DSM 45598</strain>
    </source>
</reference>
<dbReference type="InterPro" id="IPR011112">
    <property type="entry name" value="Rho-like_N"/>
</dbReference>
<dbReference type="Proteomes" id="UP001303001">
    <property type="component" value="Chromosome"/>
</dbReference>
<protein>
    <submittedName>
        <fullName evidence="3">Rho termination factor N-terminal domain-containing protein</fullName>
    </submittedName>
</protein>
<gene>
    <name evidence="3" type="ORF">RMN56_17795</name>
</gene>
<evidence type="ECO:0000313" key="3">
    <source>
        <dbReference type="EMBL" id="WNM37045.1"/>
    </source>
</evidence>
<evidence type="ECO:0000313" key="4">
    <source>
        <dbReference type="Proteomes" id="UP001303001"/>
    </source>
</evidence>
<name>A0ABY9ZQ08_9ACTN</name>
<feature type="domain" description="Rho termination factor-like N-terminal" evidence="2">
    <location>
        <begin position="5"/>
        <end position="47"/>
    </location>
</feature>
<organism evidence="3 4">
    <name type="scientific">Micromonospora halotolerans</name>
    <dbReference type="NCBI Taxonomy" id="709879"/>
    <lineage>
        <taxon>Bacteria</taxon>
        <taxon>Bacillati</taxon>
        <taxon>Actinomycetota</taxon>
        <taxon>Actinomycetes</taxon>
        <taxon>Micromonosporales</taxon>
        <taxon>Micromonosporaceae</taxon>
        <taxon>Micromonospora</taxon>
    </lineage>
</organism>
<dbReference type="SUPFAM" id="SSF48695">
    <property type="entry name" value="Multiheme cytochromes"/>
    <property type="match status" value="1"/>
</dbReference>
<keyword evidence="4" id="KW-1185">Reference proteome</keyword>
<sequence length="300" mass="32674">MIEIELQGMTAVELRKLAARYGIKGASKGRKADLIVPLATAMERERIEREAKANPASIDLNVSEHPTTDPEANAKITAATETPREEFQRLTSLPLSQQTKAIQKRIRQLSNLPENTGPREEAEATPAAQPEAKKGNCRSCGVRNIGTGSGDANDRDAAKAVQLCVPCHEEAQWENEHSDRSHDALPEDAAERAGCWICHPELNRASADYKGRCATSRAGMKMNVTRKMSSREKAELVAQQLTKSNIVQHKDGGVTLIGDSPAGKVELRFTARSFDYKASRVGGKKVLNVAAALRRIAEAN</sequence>
<feature type="region of interest" description="Disordered" evidence="1">
    <location>
        <begin position="110"/>
        <end position="136"/>
    </location>
</feature>